<sequence>MELISFLLQVAALTLLAALPSIHAEPVVNLPYPMEADKQYNVTIEQRIAPNDENRKRANAYRVYLALSPPGWGTGPVCWLAYQVDLDTTHVNITIPADAAPDKTRIRLSTALIKKGKPRSMGFSYSGRTTLDGANGTWSRKQLEGRNLIDQDELSCWAYGCAKTCYDTYYAPKGEEDGPIGDKAYACAKQCAKDLNPKNDGALNVMSVSRVLAVAVMVGFIHMLASVL</sequence>
<feature type="chain" id="PRO_5040465895" evidence="1">
    <location>
        <begin position="25"/>
        <end position="228"/>
    </location>
</feature>
<proteinExistence type="predicted"/>
<feature type="signal peptide" evidence="1">
    <location>
        <begin position="1"/>
        <end position="24"/>
    </location>
</feature>
<dbReference type="AlphaFoldDB" id="A0A9P5ALH3"/>
<accession>A0A9P5ALH3</accession>
<keyword evidence="3" id="KW-1185">Reference proteome</keyword>
<protein>
    <submittedName>
        <fullName evidence="2">Uncharacterized protein</fullName>
    </submittedName>
</protein>
<evidence type="ECO:0000313" key="2">
    <source>
        <dbReference type="EMBL" id="KAF4340658.1"/>
    </source>
</evidence>
<organism evidence="2 3">
    <name type="scientific">Fusarium beomiforme</name>
    <dbReference type="NCBI Taxonomy" id="44412"/>
    <lineage>
        <taxon>Eukaryota</taxon>
        <taxon>Fungi</taxon>
        <taxon>Dikarya</taxon>
        <taxon>Ascomycota</taxon>
        <taxon>Pezizomycotina</taxon>
        <taxon>Sordariomycetes</taxon>
        <taxon>Hypocreomycetidae</taxon>
        <taxon>Hypocreales</taxon>
        <taxon>Nectriaceae</taxon>
        <taxon>Fusarium</taxon>
        <taxon>Fusarium burgessii species complex</taxon>
    </lineage>
</organism>
<dbReference type="OrthoDB" id="5076485at2759"/>
<keyword evidence="1" id="KW-0732">Signal</keyword>
<name>A0A9P5ALH3_9HYPO</name>
<evidence type="ECO:0000313" key="3">
    <source>
        <dbReference type="Proteomes" id="UP000730481"/>
    </source>
</evidence>
<dbReference type="EMBL" id="PVQB02000232">
    <property type="protein sequence ID" value="KAF4340658.1"/>
    <property type="molecule type" value="Genomic_DNA"/>
</dbReference>
<gene>
    <name evidence="2" type="ORF">FBEOM_5442</name>
</gene>
<reference evidence="2" key="1">
    <citation type="journal article" date="2017" name="Mycologia">
        <title>Fusarium algeriense, sp. nov., a novel toxigenic crown rot pathogen of durum wheat from Algeria is nested in the Fusarium burgessii species complex.</title>
        <authorList>
            <person name="Laraba I."/>
            <person name="Keddad A."/>
            <person name="Boureghda H."/>
            <person name="Abdallah N."/>
            <person name="Vaughan M.M."/>
            <person name="Proctor R.H."/>
            <person name="Busman M."/>
            <person name="O'Donnell K."/>
        </authorList>
    </citation>
    <scope>NUCLEOTIDE SEQUENCE</scope>
    <source>
        <strain evidence="2">NRRL 25174</strain>
    </source>
</reference>
<reference evidence="2" key="2">
    <citation type="submission" date="2020-02" db="EMBL/GenBank/DDBJ databases">
        <title>Identification and distribution of gene clusters putatively required for synthesis of sphingolipid metabolism inhibitors in phylogenetically diverse species of the filamentous fungus Fusarium.</title>
        <authorList>
            <person name="Kim H.-S."/>
            <person name="Busman M."/>
            <person name="Brown D.W."/>
            <person name="Divon H."/>
            <person name="Uhlig S."/>
            <person name="Proctor R.H."/>
        </authorList>
    </citation>
    <scope>NUCLEOTIDE SEQUENCE</scope>
    <source>
        <strain evidence="2">NRRL 25174</strain>
    </source>
</reference>
<evidence type="ECO:0000256" key="1">
    <source>
        <dbReference type="SAM" id="SignalP"/>
    </source>
</evidence>
<comment type="caution">
    <text evidence="2">The sequence shown here is derived from an EMBL/GenBank/DDBJ whole genome shotgun (WGS) entry which is preliminary data.</text>
</comment>
<dbReference type="Proteomes" id="UP000730481">
    <property type="component" value="Unassembled WGS sequence"/>
</dbReference>